<evidence type="ECO:0000313" key="2">
    <source>
        <dbReference type="EMBL" id="KAK7680740.1"/>
    </source>
</evidence>
<name>A0AAW0FVK3_9APHY</name>
<evidence type="ECO:0000313" key="3">
    <source>
        <dbReference type="Proteomes" id="UP001385951"/>
    </source>
</evidence>
<reference evidence="2 3" key="1">
    <citation type="submission" date="2022-09" db="EMBL/GenBank/DDBJ databases">
        <authorList>
            <person name="Palmer J.M."/>
        </authorList>
    </citation>
    <scope>NUCLEOTIDE SEQUENCE [LARGE SCALE GENOMIC DNA]</scope>
    <source>
        <strain evidence="2 3">DSM 7382</strain>
    </source>
</reference>
<gene>
    <name evidence="2" type="ORF">QCA50_016048</name>
</gene>
<proteinExistence type="predicted"/>
<comment type="caution">
    <text evidence="2">The sequence shown here is derived from an EMBL/GenBank/DDBJ whole genome shotgun (WGS) entry which is preliminary data.</text>
</comment>
<dbReference type="Proteomes" id="UP001385951">
    <property type="component" value="Unassembled WGS sequence"/>
</dbReference>
<feature type="region of interest" description="Disordered" evidence="1">
    <location>
        <begin position="1"/>
        <end position="69"/>
    </location>
</feature>
<feature type="compositionally biased region" description="Low complexity" evidence="1">
    <location>
        <begin position="17"/>
        <end position="38"/>
    </location>
</feature>
<protein>
    <submittedName>
        <fullName evidence="2">Uncharacterized protein</fullName>
    </submittedName>
</protein>
<dbReference type="AlphaFoldDB" id="A0AAW0FVK3"/>
<organism evidence="2 3">
    <name type="scientific">Cerrena zonata</name>
    <dbReference type="NCBI Taxonomy" id="2478898"/>
    <lineage>
        <taxon>Eukaryota</taxon>
        <taxon>Fungi</taxon>
        <taxon>Dikarya</taxon>
        <taxon>Basidiomycota</taxon>
        <taxon>Agaricomycotina</taxon>
        <taxon>Agaricomycetes</taxon>
        <taxon>Polyporales</taxon>
        <taxon>Cerrenaceae</taxon>
        <taxon>Cerrena</taxon>
    </lineage>
</organism>
<keyword evidence="3" id="KW-1185">Reference proteome</keyword>
<sequence>MITTRTTRPAPASSAGPRRSPNADSSSAARAAGAGPSNTTRLLLSKVVNGADADGDSDDDDDSEDREHERGVAIATLQLLELYYLKAISDPAAIAALLEDEDIV</sequence>
<dbReference type="EMBL" id="JASBNA010000046">
    <property type="protein sequence ID" value="KAK7680740.1"/>
    <property type="molecule type" value="Genomic_DNA"/>
</dbReference>
<evidence type="ECO:0000256" key="1">
    <source>
        <dbReference type="SAM" id="MobiDB-lite"/>
    </source>
</evidence>
<accession>A0AAW0FVK3</accession>
<feature type="compositionally biased region" description="Acidic residues" evidence="1">
    <location>
        <begin position="53"/>
        <end position="64"/>
    </location>
</feature>